<dbReference type="Pfam" id="PF00561">
    <property type="entry name" value="Abhydrolase_1"/>
    <property type="match status" value="1"/>
</dbReference>
<organism evidence="3 4">
    <name type="scientific">Salinivibrio kushneri</name>
    <dbReference type="NCBI Taxonomy" id="1908198"/>
    <lineage>
        <taxon>Bacteria</taxon>
        <taxon>Pseudomonadati</taxon>
        <taxon>Pseudomonadota</taxon>
        <taxon>Gammaproteobacteria</taxon>
        <taxon>Vibrionales</taxon>
        <taxon>Vibrionaceae</taxon>
        <taxon>Salinivibrio</taxon>
    </lineage>
</organism>
<dbReference type="InterPro" id="IPR029058">
    <property type="entry name" value="AB_hydrolase_fold"/>
</dbReference>
<dbReference type="AlphaFoldDB" id="A0AA47KM19"/>
<evidence type="ECO:0000259" key="2">
    <source>
        <dbReference type="Pfam" id="PF00561"/>
    </source>
</evidence>
<reference evidence="3" key="1">
    <citation type="submission" date="2022-09" db="EMBL/GenBank/DDBJ databases">
        <authorList>
            <person name="Li Z.-J."/>
        </authorList>
    </citation>
    <scope>NUCLEOTIDE SEQUENCE</scope>
    <source>
        <strain evidence="3">TGB11</strain>
    </source>
</reference>
<proteinExistence type="predicted"/>
<feature type="domain" description="AB hydrolase-1" evidence="2">
    <location>
        <begin position="13"/>
        <end position="241"/>
    </location>
</feature>
<keyword evidence="1 3" id="KW-0378">Hydrolase</keyword>
<dbReference type="PRINTS" id="PR00111">
    <property type="entry name" value="ABHYDROLASE"/>
</dbReference>
<protein>
    <submittedName>
        <fullName evidence="3">Alpha/beta fold hydrolase</fullName>
    </submittedName>
</protein>
<dbReference type="GO" id="GO:0016787">
    <property type="term" value="F:hydrolase activity"/>
    <property type="evidence" value="ECO:0007669"/>
    <property type="project" value="UniProtKB-KW"/>
</dbReference>
<dbReference type="RefSeq" id="WP_269579632.1">
    <property type="nucleotide sequence ID" value="NZ_CP114588.1"/>
</dbReference>
<evidence type="ECO:0000313" key="4">
    <source>
        <dbReference type="Proteomes" id="UP001164748"/>
    </source>
</evidence>
<dbReference type="SUPFAM" id="SSF53474">
    <property type="entry name" value="alpha/beta-Hydrolases"/>
    <property type="match status" value="1"/>
</dbReference>
<dbReference type="Proteomes" id="UP001164748">
    <property type="component" value="Chromosome"/>
</dbReference>
<dbReference type="Gene3D" id="3.40.50.1820">
    <property type="entry name" value="alpha/beta hydrolase"/>
    <property type="match status" value="1"/>
</dbReference>
<dbReference type="PANTHER" id="PTHR46118">
    <property type="entry name" value="PROTEIN ABHD11"/>
    <property type="match status" value="1"/>
</dbReference>
<sequence>MLLNGKSRGEGSPLVLIHGLFGDLDNLGGLAKTLADHFCVYQIDLPNHGRSYHTECTDYQSQSDAVVAWMDAQQLESAIIVGHSMGGKVAMAVAQRFPKRVEQLVVMDIAPVDYQVNRHDNVFKALHQTQRVTLESRQQAQTIMNESIENPGVSQFLLKSLYKTDHGHYAWRFNIDNLYHGYRDIMGWTEFGQYSGPTLFVKGQNSEYILPDHREAIVAQFPHSKAHMVAGTGHWLHAEKPAVVASVIERFLMPSER</sequence>
<evidence type="ECO:0000256" key="1">
    <source>
        <dbReference type="ARBA" id="ARBA00022801"/>
    </source>
</evidence>
<name>A0AA47KM19_9GAMM</name>
<evidence type="ECO:0000313" key="3">
    <source>
        <dbReference type="EMBL" id="WBA09471.1"/>
    </source>
</evidence>
<accession>A0AA47KM19</accession>
<dbReference type="InterPro" id="IPR000073">
    <property type="entry name" value="AB_hydrolase_1"/>
</dbReference>
<dbReference type="EMBL" id="CP114588">
    <property type="protein sequence ID" value="WBA09471.1"/>
    <property type="molecule type" value="Genomic_DNA"/>
</dbReference>
<gene>
    <name evidence="3" type="ORF">N8M53_04550</name>
</gene>
<dbReference type="PANTHER" id="PTHR46118:SF4">
    <property type="entry name" value="PROTEIN ABHD11"/>
    <property type="match status" value="1"/>
</dbReference>